<organism evidence="1 2">
    <name type="scientific">Sphingobacterium corticibacter</name>
    <dbReference type="NCBI Taxonomy" id="2171749"/>
    <lineage>
        <taxon>Bacteria</taxon>
        <taxon>Pseudomonadati</taxon>
        <taxon>Bacteroidota</taxon>
        <taxon>Sphingobacteriia</taxon>
        <taxon>Sphingobacteriales</taxon>
        <taxon>Sphingobacteriaceae</taxon>
        <taxon>Sphingobacterium</taxon>
    </lineage>
</organism>
<keyword evidence="1" id="KW-0456">Lyase</keyword>
<dbReference type="InterPro" id="IPR040442">
    <property type="entry name" value="Pyrv_kinase-like_dom_sf"/>
</dbReference>
<dbReference type="Proteomes" id="UP000245627">
    <property type="component" value="Unassembled WGS sequence"/>
</dbReference>
<proteinExistence type="predicted"/>
<dbReference type="RefSeq" id="WP_116775971.1">
    <property type="nucleotide sequence ID" value="NZ_QDKG01000003.1"/>
</dbReference>
<protein>
    <submittedName>
        <fullName evidence="1">Isocitrate lyase/phosphoenolpyruvate mutase family protein</fullName>
    </submittedName>
</protein>
<dbReference type="InterPro" id="IPR039556">
    <property type="entry name" value="ICL/PEPM"/>
</dbReference>
<accession>A0A2T8HIV4</accession>
<evidence type="ECO:0000313" key="2">
    <source>
        <dbReference type="Proteomes" id="UP000245627"/>
    </source>
</evidence>
<dbReference type="EMBL" id="QDKG01000003">
    <property type="protein sequence ID" value="PVH25386.1"/>
    <property type="molecule type" value="Genomic_DNA"/>
</dbReference>
<comment type="caution">
    <text evidence="1">The sequence shown here is derived from an EMBL/GenBank/DDBJ whole genome shotgun (WGS) entry which is preliminary data.</text>
</comment>
<name>A0A2T8HIV4_9SPHI</name>
<evidence type="ECO:0000313" key="1">
    <source>
        <dbReference type="EMBL" id="PVH25386.1"/>
    </source>
</evidence>
<dbReference type="SUPFAM" id="SSF51621">
    <property type="entry name" value="Phosphoenolpyruvate/pyruvate domain"/>
    <property type="match status" value="1"/>
</dbReference>
<dbReference type="Gene3D" id="3.20.20.60">
    <property type="entry name" value="Phosphoenolpyruvate-binding domains"/>
    <property type="match status" value="1"/>
</dbReference>
<reference evidence="1 2" key="1">
    <citation type="submission" date="2018-04" db="EMBL/GenBank/DDBJ databases">
        <title>Sphingobacterium cortibacter sp. nov.</title>
        <authorList>
            <person name="Li Y."/>
        </authorList>
    </citation>
    <scope>NUCLEOTIDE SEQUENCE [LARGE SCALE GENOMIC DNA]</scope>
    <source>
        <strain evidence="1 2">2c-3</strain>
    </source>
</reference>
<dbReference type="OrthoDB" id="9780430at2"/>
<keyword evidence="2" id="KW-1185">Reference proteome</keyword>
<dbReference type="PANTHER" id="PTHR42905">
    <property type="entry name" value="PHOSPHOENOLPYRUVATE CARBOXYLASE"/>
    <property type="match status" value="1"/>
</dbReference>
<sequence>MSVEKFKALHEQDKPFVLGNVWDAHTAKAAEELGFQGLGSSSHAIANILGYEDGQNISVDEILFVVERIVKAVNIPVSVDFEAGYSSDPEEVAAHVKQLVEVGVVGINLEDGVVKDGKRGMEDPQVLAHKIKAIKAVTNIFINARADTYTTKHPDALAESIRRAQIYADAGADGIFIPVIEKKEDIKQFVQEIQLPLNVFATPNIPDYKTLTELGVKRISHGAKLYEKIFKTTKELLGDIQKEQAFGKLYQ</sequence>
<gene>
    <name evidence="1" type="ORF">DC487_10750</name>
</gene>
<dbReference type="InterPro" id="IPR015813">
    <property type="entry name" value="Pyrv/PenolPyrv_kinase-like_dom"/>
</dbReference>
<dbReference type="AlphaFoldDB" id="A0A2T8HIV4"/>
<dbReference type="Pfam" id="PF13714">
    <property type="entry name" value="PEP_mutase"/>
    <property type="match status" value="1"/>
</dbReference>
<dbReference type="CDD" id="cd00377">
    <property type="entry name" value="ICL_PEPM"/>
    <property type="match status" value="1"/>
</dbReference>
<dbReference type="GO" id="GO:0016829">
    <property type="term" value="F:lyase activity"/>
    <property type="evidence" value="ECO:0007669"/>
    <property type="project" value="UniProtKB-KW"/>
</dbReference>
<keyword evidence="1" id="KW-0670">Pyruvate</keyword>
<dbReference type="PANTHER" id="PTHR42905:SF16">
    <property type="entry name" value="CARBOXYPHOSPHONOENOLPYRUVATE PHOSPHONOMUTASE-LIKE PROTEIN (AFU_ORTHOLOGUE AFUA_5G07230)"/>
    <property type="match status" value="1"/>
</dbReference>